<evidence type="ECO:0000313" key="3">
    <source>
        <dbReference type="Proteomes" id="UP000036987"/>
    </source>
</evidence>
<sequence>MGLMIDSAAATYIAMPPRNNAHSLVLGRIIGGVVDPFTTSVSMKIKYGGDRGIVITGCEFKPSVLSTHPIVRVGDGDLRNFYTLVMVDPDAPNPSDPTLREYLHWLVTDIPGTLDSSYGRVETIYESPLPEIGVHRFVFVLYKQLGRWTVAPPGNMFRQNFRTREFAINYNLGSPVAVDYYNSRRESGTGGRRFHS</sequence>
<dbReference type="Pfam" id="PF01161">
    <property type="entry name" value="PBP"/>
    <property type="match status" value="1"/>
</dbReference>
<evidence type="ECO:0000256" key="1">
    <source>
        <dbReference type="ARBA" id="ARBA00007091"/>
    </source>
</evidence>
<evidence type="ECO:0000313" key="2">
    <source>
        <dbReference type="EMBL" id="KMZ72049.1"/>
    </source>
</evidence>
<dbReference type="OrthoDB" id="2506647at2759"/>
<organism evidence="2 3">
    <name type="scientific">Zostera marina</name>
    <name type="common">Eelgrass</name>
    <dbReference type="NCBI Taxonomy" id="29655"/>
    <lineage>
        <taxon>Eukaryota</taxon>
        <taxon>Viridiplantae</taxon>
        <taxon>Streptophyta</taxon>
        <taxon>Embryophyta</taxon>
        <taxon>Tracheophyta</taxon>
        <taxon>Spermatophyta</taxon>
        <taxon>Magnoliopsida</taxon>
        <taxon>Liliopsida</taxon>
        <taxon>Zosteraceae</taxon>
        <taxon>Zostera</taxon>
    </lineage>
</organism>
<dbReference type="STRING" id="29655.A0A0K9PSV9"/>
<proteinExistence type="inferred from homology"/>
<dbReference type="EMBL" id="LFYR01000643">
    <property type="protein sequence ID" value="KMZ72049.1"/>
    <property type="molecule type" value="Genomic_DNA"/>
</dbReference>
<gene>
    <name evidence="2" type="ORF">ZOSMA_16G00130</name>
</gene>
<protein>
    <submittedName>
        <fullName evidence="2">Protein HEADING DATE 3A</fullName>
    </submittedName>
</protein>
<comment type="similarity">
    <text evidence="1">Belongs to the phosphatidylethanolamine-binding protein family.</text>
</comment>
<dbReference type="Gene3D" id="3.90.280.10">
    <property type="entry name" value="PEBP-like"/>
    <property type="match status" value="1"/>
</dbReference>
<dbReference type="InterPro" id="IPR001858">
    <property type="entry name" value="Phosphatidylethanolamine-bd_CS"/>
</dbReference>
<dbReference type="OMA" id="ERIFAWN"/>
<dbReference type="PANTHER" id="PTHR11362">
    <property type="entry name" value="PHOSPHATIDYLETHANOLAMINE-BINDING PROTEIN"/>
    <property type="match status" value="1"/>
</dbReference>
<dbReference type="PROSITE" id="PS01220">
    <property type="entry name" value="PBP"/>
    <property type="match status" value="1"/>
</dbReference>
<dbReference type="CDD" id="cd00866">
    <property type="entry name" value="PEBP_euk"/>
    <property type="match status" value="1"/>
</dbReference>
<comment type="caution">
    <text evidence="2">The sequence shown here is derived from an EMBL/GenBank/DDBJ whole genome shotgun (WGS) entry which is preliminary data.</text>
</comment>
<reference evidence="3" key="1">
    <citation type="journal article" date="2016" name="Nature">
        <title>The genome of the seagrass Zostera marina reveals angiosperm adaptation to the sea.</title>
        <authorList>
            <person name="Olsen J.L."/>
            <person name="Rouze P."/>
            <person name="Verhelst B."/>
            <person name="Lin Y.-C."/>
            <person name="Bayer T."/>
            <person name="Collen J."/>
            <person name="Dattolo E."/>
            <person name="De Paoli E."/>
            <person name="Dittami S."/>
            <person name="Maumus F."/>
            <person name="Michel G."/>
            <person name="Kersting A."/>
            <person name="Lauritano C."/>
            <person name="Lohaus R."/>
            <person name="Toepel M."/>
            <person name="Tonon T."/>
            <person name="Vanneste K."/>
            <person name="Amirebrahimi M."/>
            <person name="Brakel J."/>
            <person name="Bostroem C."/>
            <person name="Chovatia M."/>
            <person name="Grimwood J."/>
            <person name="Jenkins J.W."/>
            <person name="Jueterbock A."/>
            <person name="Mraz A."/>
            <person name="Stam W.T."/>
            <person name="Tice H."/>
            <person name="Bornberg-Bauer E."/>
            <person name="Green P.J."/>
            <person name="Pearson G.A."/>
            <person name="Procaccini G."/>
            <person name="Duarte C.M."/>
            <person name="Schmutz J."/>
            <person name="Reusch T.B.H."/>
            <person name="Van de Peer Y."/>
        </authorList>
    </citation>
    <scope>NUCLEOTIDE SEQUENCE [LARGE SCALE GENOMIC DNA]</scope>
    <source>
        <strain evidence="3">cv. Finnish</strain>
    </source>
</reference>
<dbReference type="InterPro" id="IPR008914">
    <property type="entry name" value="PEBP"/>
</dbReference>
<dbReference type="PANTHER" id="PTHR11362:SF9">
    <property type="entry name" value="PROTEIN FLOWERING LOCUS T-RELATED"/>
    <property type="match status" value="1"/>
</dbReference>
<name>A0A0K9PSV9_ZOSMR</name>
<dbReference type="InterPro" id="IPR035810">
    <property type="entry name" value="PEBP_euk"/>
</dbReference>
<accession>A0A0K9PSV9</accession>
<dbReference type="Proteomes" id="UP000036987">
    <property type="component" value="Unassembled WGS sequence"/>
</dbReference>
<dbReference type="AlphaFoldDB" id="A0A0K9PSV9"/>
<dbReference type="SUPFAM" id="SSF49777">
    <property type="entry name" value="PEBP-like"/>
    <property type="match status" value="1"/>
</dbReference>
<dbReference type="InterPro" id="IPR036610">
    <property type="entry name" value="PEBP-like_sf"/>
</dbReference>
<keyword evidence="3" id="KW-1185">Reference proteome</keyword>